<feature type="compositionally biased region" description="Gly residues" evidence="18">
    <location>
        <begin position="850"/>
        <end position="870"/>
    </location>
</feature>
<evidence type="ECO:0000256" key="2">
    <source>
        <dbReference type="ARBA" id="ARBA00006838"/>
    </source>
</evidence>
<dbReference type="SUPFAM" id="SSF56436">
    <property type="entry name" value="C-type lectin-like"/>
    <property type="match status" value="5"/>
</dbReference>
<dbReference type="FunFam" id="3.10.100.10:FF:000001">
    <property type="entry name" value="Hyaluronan proteoglycan link protein 1"/>
    <property type="match status" value="1"/>
</dbReference>
<evidence type="ECO:0000256" key="7">
    <source>
        <dbReference type="ARBA" id="ARBA00022737"/>
    </source>
</evidence>
<feature type="disulfide bond" evidence="17">
    <location>
        <begin position="200"/>
        <end position="221"/>
    </location>
</feature>
<dbReference type="GO" id="GO:0046872">
    <property type="term" value="F:metal ion binding"/>
    <property type="evidence" value="ECO:0007669"/>
    <property type="project" value="UniProtKB-KW"/>
</dbReference>
<evidence type="ECO:0000256" key="3">
    <source>
        <dbReference type="ARBA" id="ARBA00022525"/>
    </source>
</evidence>
<evidence type="ECO:0000256" key="10">
    <source>
        <dbReference type="ARBA" id="ARBA00023180"/>
    </source>
</evidence>
<feature type="disulfide bond" evidence="16">
    <location>
        <begin position="1283"/>
        <end position="1310"/>
    </location>
</feature>
<dbReference type="OrthoDB" id="418245at2759"/>
<evidence type="ECO:0000256" key="16">
    <source>
        <dbReference type="PROSITE-ProRule" id="PRU00302"/>
    </source>
</evidence>
<dbReference type="PROSITE" id="PS50923">
    <property type="entry name" value="SUSHI"/>
    <property type="match status" value="1"/>
</dbReference>
<keyword evidence="5" id="KW-0479">Metal-binding</keyword>
<feature type="disulfide bond" evidence="17">
    <location>
        <begin position="298"/>
        <end position="319"/>
    </location>
</feature>
<dbReference type="GO" id="GO:0045202">
    <property type="term" value="C:synapse"/>
    <property type="evidence" value="ECO:0007669"/>
    <property type="project" value="TreeGrafter"/>
</dbReference>
<evidence type="ECO:0000256" key="8">
    <source>
        <dbReference type="ARBA" id="ARBA00022974"/>
    </source>
</evidence>
<feature type="domain" description="Link" evidence="23">
    <location>
        <begin position="581"/>
        <end position="675"/>
    </location>
</feature>
<feature type="domain" description="Ig-like" evidence="21">
    <location>
        <begin position="29"/>
        <end position="152"/>
    </location>
</feature>
<dbReference type="InterPro" id="IPR001304">
    <property type="entry name" value="C-type_lectin-like"/>
</dbReference>
<feature type="compositionally biased region" description="Low complexity" evidence="18">
    <location>
        <begin position="698"/>
        <end position="716"/>
    </location>
</feature>
<dbReference type="Proteomes" id="UP000824219">
    <property type="component" value="Linkage Group LG08"/>
</dbReference>
<dbReference type="GO" id="GO:0072534">
    <property type="term" value="C:perineuronal net"/>
    <property type="evidence" value="ECO:0007669"/>
    <property type="project" value="TreeGrafter"/>
</dbReference>
<feature type="domain" description="C-type lectin" evidence="20">
    <location>
        <begin position="1134"/>
        <end position="1248"/>
    </location>
</feature>
<feature type="domain" description="Link" evidence="23">
    <location>
        <begin position="154"/>
        <end position="249"/>
    </location>
</feature>
<keyword evidence="10" id="KW-0325">Glycoprotein</keyword>
<dbReference type="SMART" id="SM00409">
    <property type="entry name" value="IG"/>
    <property type="match status" value="1"/>
</dbReference>
<dbReference type="CDD" id="cd00033">
    <property type="entry name" value="CCP"/>
    <property type="match status" value="1"/>
</dbReference>
<dbReference type="PRINTS" id="PR01265">
    <property type="entry name" value="LINKMODULE"/>
</dbReference>
<evidence type="ECO:0000313" key="24">
    <source>
        <dbReference type="EMBL" id="KAG7329389.1"/>
    </source>
</evidence>
<dbReference type="InterPro" id="IPR050691">
    <property type="entry name" value="Hyaluronan_bind_Proteoglycan"/>
</dbReference>
<keyword evidence="7" id="KW-0677">Repeat</keyword>
<dbReference type="SUPFAM" id="SSF48726">
    <property type="entry name" value="Immunoglobulin"/>
    <property type="match status" value="1"/>
</dbReference>
<dbReference type="SMART" id="SM00032">
    <property type="entry name" value="CCP"/>
    <property type="match status" value="1"/>
</dbReference>
<dbReference type="InterPro" id="IPR036179">
    <property type="entry name" value="Ig-like_dom_sf"/>
</dbReference>
<dbReference type="CDD" id="cd03517">
    <property type="entry name" value="Link_domain_CSPGs_modules_1_3"/>
    <property type="match status" value="1"/>
</dbReference>
<comment type="similarity">
    <text evidence="13">Belongs to the HAPLN family.</text>
</comment>
<accession>A0A9D3SRR1</accession>
<keyword evidence="25" id="KW-1185">Reference proteome</keyword>
<feature type="region of interest" description="Disordered" evidence="18">
    <location>
        <begin position="681"/>
        <end position="732"/>
    </location>
</feature>
<dbReference type="PANTHER" id="PTHR22804:SF42">
    <property type="entry name" value="AGGRECAN CORE PROTEIN"/>
    <property type="match status" value="1"/>
</dbReference>
<evidence type="ECO:0000259" key="22">
    <source>
        <dbReference type="PROSITE" id="PS50923"/>
    </source>
</evidence>
<comment type="caution">
    <text evidence="17">Lacks conserved residue(s) required for the propagation of feature annotation.</text>
</comment>
<dbReference type="Gene3D" id="3.10.100.10">
    <property type="entry name" value="Mannose-Binding Protein A, subunit A"/>
    <property type="match status" value="5"/>
</dbReference>
<evidence type="ECO:0000259" key="20">
    <source>
        <dbReference type="PROSITE" id="PS50041"/>
    </source>
</evidence>
<feature type="compositionally biased region" description="Low complexity" evidence="18">
    <location>
        <begin position="838"/>
        <end position="849"/>
    </location>
</feature>
<dbReference type="InterPro" id="IPR013783">
    <property type="entry name" value="Ig-like_fold"/>
</dbReference>
<dbReference type="Gene3D" id="2.10.70.10">
    <property type="entry name" value="Complement Module, domain 1"/>
    <property type="match status" value="1"/>
</dbReference>
<dbReference type="Pfam" id="PF00084">
    <property type="entry name" value="Sushi"/>
    <property type="match status" value="1"/>
</dbReference>
<dbReference type="GO" id="GO:0005540">
    <property type="term" value="F:hyaluronic acid binding"/>
    <property type="evidence" value="ECO:0007669"/>
    <property type="project" value="UniProtKB-KW"/>
</dbReference>
<dbReference type="PROSITE" id="PS50041">
    <property type="entry name" value="C_TYPE_LECTIN_2"/>
    <property type="match status" value="1"/>
</dbReference>
<evidence type="ECO:0000256" key="1">
    <source>
        <dbReference type="ARBA" id="ARBA00004498"/>
    </source>
</evidence>
<dbReference type="SUPFAM" id="SSF57535">
    <property type="entry name" value="Complement control module/SCR domain"/>
    <property type="match status" value="1"/>
</dbReference>
<dbReference type="PROSITE" id="PS50963">
    <property type="entry name" value="LINK_2"/>
    <property type="match status" value="4"/>
</dbReference>
<evidence type="ECO:0000259" key="23">
    <source>
        <dbReference type="PROSITE" id="PS50963"/>
    </source>
</evidence>
<evidence type="ECO:0000256" key="13">
    <source>
        <dbReference type="ARBA" id="ARBA00038272"/>
    </source>
</evidence>
<feature type="signal peptide" evidence="19">
    <location>
        <begin position="1"/>
        <end position="16"/>
    </location>
</feature>
<dbReference type="FunFam" id="3.10.100.10:FF:000002">
    <property type="entry name" value="Hyaluronan proteoglycan link protein 1"/>
    <property type="match status" value="1"/>
</dbReference>
<dbReference type="GO" id="GO:0010001">
    <property type="term" value="P:glial cell differentiation"/>
    <property type="evidence" value="ECO:0007669"/>
    <property type="project" value="TreeGrafter"/>
</dbReference>
<feature type="domain" description="Sushi" evidence="22">
    <location>
        <begin position="1252"/>
        <end position="1312"/>
    </location>
</feature>
<dbReference type="GO" id="GO:0001501">
    <property type="term" value="P:skeletal system development"/>
    <property type="evidence" value="ECO:0007669"/>
    <property type="project" value="TreeGrafter"/>
</dbReference>
<feature type="domain" description="Link" evidence="23">
    <location>
        <begin position="481"/>
        <end position="575"/>
    </location>
</feature>
<keyword evidence="8" id="KW-0654">Proteoglycan</keyword>
<gene>
    <name evidence="24" type="ORF">KOW79_007563</name>
</gene>
<dbReference type="PROSITE" id="PS01241">
    <property type="entry name" value="LINK_1"/>
    <property type="match status" value="1"/>
</dbReference>
<organism evidence="24 25">
    <name type="scientific">Hemibagrus wyckioides</name>
    <dbReference type="NCBI Taxonomy" id="337641"/>
    <lineage>
        <taxon>Eukaryota</taxon>
        <taxon>Metazoa</taxon>
        <taxon>Chordata</taxon>
        <taxon>Craniata</taxon>
        <taxon>Vertebrata</taxon>
        <taxon>Euteleostomi</taxon>
        <taxon>Actinopterygii</taxon>
        <taxon>Neopterygii</taxon>
        <taxon>Teleostei</taxon>
        <taxon>Ostariophysi</taxon>
        <taxon>Siluriformes</taxon>
        <taxon>Bagridae</taxon>
        <taxon>Hemibagrus</taxon>
    </lineage>
</organism>
<dbReference type="GO" id="GO:0007417">
    <property type="term" value="P:central nervous system development"/>
    <property type="evidence" value="ECO:0007669"/>
    <property type="project" value="TreeGrafter"/>
</dbReference>
<dbReference type="GO" id="GO:0002052">
    <property type="term" value="P:positive regulation of neuroblast proliferation"/>
    <property type="evidence" value="ECO:0007669"/>
    <property type="project" value="TreeGrafter"/>
</dbReference>
<evidence type="ECO:0000256" key="5">
    <source>
        <dbReference type="ARBA" id="ARBA00022723"/>
    </source>
</evidence>
<evidence type="ECO:0000256" key="12">
    <source>
        <dbReference type="ARBA" id="ARBA00023319"/>
    </source>
</evidence>
<dbReference type="SMART" id="SM00034">
    <property type="entry name" value="CLECT"/>
    <property type="match status" value="1"/>
</dbReference>
<sequence>MTAFLLLCACLSISSATVMFGPVNDEDSPLSVSIPVEPPLRPLLGGKMFIPCYFRDNADHDPGAPTIAPLSQRIKWSYINKGKISLILVAFGGIIHTETDYLDRVTMVNYPSVPTDVSIEISELRSSDSGTYRCEVMQGIVDNYDSVEMNVQGIVFHYRAITSRYTLTFDMAKAACIQNSAVIATPEQLQAAYDDGLHQCDAGWLSDQTVRYPIHEPREPCFGDKENFPGVRTYGIRDANETYDVYCFAEKMSGRVFYSMLTEKFTFSEASEQCGKLGAQLATTGQLYLAWKGGMDVCNAGWLADRSVRYPINIARPQCGGGLLGVRTVYRFPNQTGYPHPDSYFDAICYEGEDKVLTPFPQVPGVHVTTDTHTPVPEIYMTTDFHSQVPDIHMTTDTEISVDTFSSSPVAYPESVTTQVEVRGEFVSEPWVTTMVPPPSFFTTVLENVTEDVIPVAPPRPNLGYEVPRENVSIVPEFKGVVFYYQSGSARSNFTFHEAQSICMRQGAEIATPEQLQAAYEAGLHQCSPGWLQDQSVRYPNVYPEECFGDQNNASGVISFGLRPADEHYDVYCYIDQPEMGVLHVSYLGNLTYEEAENYCHDQNATLASTAALYAAWNEGFHNCDPGWLSDGSVRYSVQDLSCGVNRTGVYTIYANPDQTGFPDPFSRYDAYCIKESISESGYGSASGVPIGRVPGLPSAEDSSSGDASGSGLPSAEGSSSGLPSGDVSGSGFTSADGSISGFTSGYASGSGFTSVEDSSSGFPSGDASGSGLDSSSGTSGNVLGSTMGGVSGSGDGSDISVIFKEDVDIISAEGSATKVSHEAVEGGAVFYASGVESGDMSGDHSGSGDMSGSGQDGSGSGGLSSGSGSGDMVSMVDNVMTYVPFPQPKTNLEAVGGQPEVSGYSGIHSGDITSGSAFSGVPDGDVISGFEISGVLSGDSISGSGVSGVPSGDIISGSGVRGLPRGDAISGYGVSGVPTVDAISGSGFSEVPTGDAISGSGFSGVHSGDAISGSWFSGVPSGDAMSGSGLNVVHSVDAMNESGYSEIHSRTSGSTVLSSGTSYTDDISVNPNGGFLLDLEDVNATDVSPINTTSTTTSTFTTSPLTLHLTPATMDQPTVAEATHGCADDWVEFEGSCYIQFSEKKNWTSAEQHCRELNSHLLSITSKKEQIFVNSHIWDYQWIGLTDQDHLNEFRWTDGSPLEYENWRLSRPNRDFNAEEGCIAMIRHESDQWIVLPCNYPLFFTCKSRSFKCSTPPEVENARMLGNRMEYYPVDSIIRYQCDPGFIQRHHSVIRCMPDGQWEEPKVECVESISRKRLQKRSLKWHSKAVSSRT</sequence>
<feature type="chain" id="PRO_5038845560" description="Aggrecan core protein" evidence="19">
    <location>
        <begin position="17"/>
        <end position="1335"/>
    </location>
</feature>
<evidence type="ECO:0000256" key="14">
    <source>
        <dbReference type="ARBA" id="ARBA00039399"/>
    </source>
</evidence>
<evidence type="ECO:0000256" key="19">
    <source>
        <dbReference type="SAM" id="SignalP"/>
    </source>
</evidence>
<evidence type="ECO:0000256" key="11">
    <source>
        <dbReference type="ARBA" id="ARBA00023290"/>
    </source>
</evidence>
<feature type="compositionally biased region" description="Polar residues" evidence="18">
    <location>
        <begin position="754"/>
        <end position="763"/>
    </location>
</feature>
<protein>
    <recommendedName>
        <fullName evidence="14">Aggrecan core protein</fullName>
    </recommendedName>
    <alternativeName>
        <fullName evidence="15">Cartilage-specific proteoglycan core protein</fullName>
    </alternativeName>
</protein>
<evidence type="ECO:0000256" key="15">
    <source>
        <dbReference type="ARBA" id="ARBA00042947"/>
    </source>
</evidence>
<feature type="disulfide bond" evidence="16">
    <location>
        <begin position="1254"/>
        <end position="1297"/>
    </location>
</feature>
<evidence type="ECO:0000256" key="17">
    <source>
        <dbReference type="PROSITE-ProRule" id="PRU00323"/>
    </source>
</evidence>
<dbReference type="InterPro" id="IPR003599">
    <property type="entry name" value="Ig_sub"/>
</dbReference>
<dbReference type="CDD" id="cd03520">
    <property type="entry name" value="Link_domain_CSPGs_modules_2_4"/>
    <property type="match status" value="1"/>
</dbReference>
<feature type="domain" description="Link" evidence="23">
    <location>
        <begin position="254"/>
        <end position="351"/>
    </location>
</feature>
<keyword evidence="9 16" id="KW-1015">Disulfide bond</keyword>
<keyword evidence="6 19" id="KW-0732">Signal</keyword>
<keyword evidence="11" id="KW-0373">Hyaluronic acid</keyword>
<proteinExistence type="inferred from homology"/>
<feature type="region of interest" description="Disordered" evidence="18">
    <location>
        <begin position="836"/>
        <end position="871"/>
    </location>
</feature>
<evidence type="ECO:0000256" key="4">
    <source>
        <dbReference type="ARBA" id="ARBA00022530"/>
    </source>
</evidence>
<comment type="caution">
    <text evidence="24">The sequence shown here is derived from an EMBL/GenBank/DDBJ whole genome shotgun (WGS) entry which is preliminary data.</text>
</comment>
<dbReference type="FunFam" id="2.10.70.10:FF:000003">
    <property type="entry name" value="Versican core protein"/>
    <property type="match status" value="1"/>
</dbReference>
<dbReference type="InterPro" id="IPR016187">
    <property type="entry name" value="CTDL_fold"/>
</dbReference>
<evidence type="ECO:0000256" key="9">
    <source>
        <dbReference type="ARBA" id="ARBA00023157"/>
    </source>
</evidence>
<comment type="subcellular location">
    <subcellularLocation>
        <location evidence="1">Secreted</location>
        <location evidence="1">Extracellular space</location>
        <location evidence="1">Extracellular matrix</location>
    </subcellularLocation>
</comment>
<keyword evidence="12" id="KW-0393">Immunoglobulin domain</keyword>
<keyword evidence="3" id="KW-0964">Secreted</keyword>
<dbReference type="InterPro" id="IPR016186">
    <property type="entry name" value="C-type_lectin-like/link_sf"/>
</dbReference>
<dbReference type="SMART" id="SM00445">
    <property type="entry name" value="LINK"/>
    <property type="match status" value="4"/>
</dbReference>
<dbReference type="PROSITE" id="PS50835">
    <property type="entry name" value="IG_LIKE"/>
    <property type="match status" value="1"/>
</dbReference>
<feature type="compositionally biased region" description="Gly residues" evidence="18">
    <location>
        <begin position="787"/>
        <end position="796"/>
    </location>
</feature>
<dbReference type="EMBL" id="JAHKSW010000008">
    <property type="protein sequence ID" value="KAG7329389.1"/>
    <property type="molecule type" value="Genomic_DNA"/>
</dbReference>
<dbReference type="InterPro" id="IPR000436">
    <property type="entry name" value="Sushi_SCR_CCP_dom"/>
</dbReference>
<dbReference type="InterPro" id="IPR000538">
    <property type="entry name" value="Link_dom"/>
</dbReference>
<dbReference type="FunFam" id="3.10.100.10:FF:000011">
    <property type="entry name" value="Aggrecan core protein"/>
    <property type="match status" value="1"/>
</dbReference>
<dbReference type="Pfam" id="PF00193">
    <property type="entry name" value="Xlink"/>
    <property type="match status" value="4"/>
</dbReference>
<reference evidence="24 25" key="1">
    <citation type="submission" date="2021-06" db="EMBL/GenBank/DDBJ databases">
        <title>Chromosome-level genome assembly of the red-tail catfish (Hemibagrus wyckioides).</title>
        <authorList>
            <person name="Shao F."/>
        </authorList>
    </citation>
    <scope>NUCLEOTIDE SEQUENCE [LARGE SCALE GENOMIC DNA]</scope>
    <source>
        <strain evidence="24">EC202008001</strain>
        <tissue evidence="24">Blood</tissue>
    </source>
</reference>
<feature type="compositionally biased region" description="Low complexity" evidence="18">
    <location>
        <begin position="765"/>
        <end position="781"/>
    </location>
</feature>
<dbReference type="InterPro" id="IPR035976">
    <property type="entry name" value="Sushi/SCR/CCP_sf"/>
</dbReference>
<evidence type="ECO:0000259" key="21">
    <source>
        <dbReference type="PROSITE" id="PS50835"/>
    </source>
</evidence>
<dbReference type="GO" id="GO:0005615">
    <property type="term" value="C:extracellular space"/>
    <property type="evidence" value="ECO:0007669"/>
    <property type="project" value="TreeGrafter"/>
</dbReference>
<dbReference type="PANTHER" id="PTHR22804">
    <property type="entry name" value="AGGRECAN/VERSICAN PROTEOGLYCAN"/>
    <property type="match status" value="1"/>
</dbReference>
<keyword evidence="4" id="KW-0272">Extracellular matrix</keyword>
<dbReference type="InterPro" id="IPR007110">
    <property type="entry name" value="Ig-like_dom"/>
</dbReference>
<evidence type="ECO:0000256" key="6">
    <source>
        <dbReference type="ARBA" id="ARBA00022729"/>
    </source>
</evidence>
<dbReference type="GO" id="GO:0007155">
    <property type="term" value="P:cell adhesion"/>
    <property type="evidence" value="ECO:0007669"/>
    <property type="project" value="InterPro"/>
</dbReference>
<comment type="similarity">
    <text evidence="2">Belongs to the aggrecan/versican proteoglycan family.</text>
</comment>
<dbReference type="Gene3D" id="2.60.40.10">
    <property type="entry name" value="Immunoglobulins"/>
    <property type="match status" value="1"/>
</dbReference>
<name>A0A9D3SRR1_9TELE</name>
<dbReference type="FunFam" id="3.10.100.10:FF:000009">
    <property type="entry name" value="Aggrecan core protein"/>
    <property type="match status" value="1"/>
</dbReference>
<keyword evidence="16" id="KW-0768">Sushi</keyword>
<evidence type="ECO:0000256" key="18">
    <source>
        <dbReference type="SAM" id="MobiDB-lite"/>
    </source>
</evidence>
<feature type="region of interest" description="Disordered" evidence="18">
    <location>
        <begin position="754"/>
        <end position="797"/>
    </location>
</feature>
<dbReference type="Pfam" id="PF00059">
    <property type="entry name" value="Lectin_C"/>
    <property type="match status" value="1"/>
</dbReference>
<evidence type="ECO:0000313" key="25">
    <source>
        <dbReference type="Proteomes" id="UP000824219"/>
    </source>
</evidence>